<dbReference type="RefSeq" id="WP_255159193.1">
    <property type="nucleotide sequence ID" value="NZ_CP101497.1"/>
</dbReference>
<protein>
    <recommendedName>
        <fullName evidence="4">Tetratricopeptide repeat protein</fullName>
    </recommendedName>
</protein>
<dbReference type="Proteomes" id="UP001060039">
    <property type="component" value="Chromosome"/>
</dbReference>
<feature type="transmembrane region" description="Helical" evidence="1">
    <location>
        <begin position="39"/>
        <end position="61"/>
    </location>
</feature>
<evidence type="ECO:0000313" key="3">
    <source>
        <dbReference type="Proteomes" id="UP001060039"/>
    </source>
</evidence>
<evidence type="ECO:0000256" key="1">
    <source>
        <dbReference type="SAM" id="Phobius"/>
    </source>
</evidence>
<feature type="transmembrane region" description="Helical" evidence="1">
    <location>
        <begin position="7"/>
        <end position="27"/>
    </location>
</feature>
<dbReference type="EMBL" id="CP101497">
    <property type="protein sequence ID" value="UTT62052.1"/>
    <property type="molecule type" value="Genomic_DNA"/>
</dbReference>
<keyword evidence="1" id="KW-0472">Membrane</keyword>
<keyword evidence="3" id="KW-1185">Reference proteome</keyword>
<gene>
    <name evidence="2" type="ORF">NNL39_10285</name>
</gene>
<accession>A0ABY5FUR8</accession>
<keyword evidence="1" id="KW-0812">Transmembrane</keyword>
<keyword evidence="1" id="KW-1133">Transmembrane helix</keyword>
<proteinExistence type="predicted"/>
<sequence>MTRARWAVFGMAALLGLYLVVVLGYALRLIGDPLPIVQGMGWALVVFPLLGFWALVVELRFGFRAEALARRLEAEGGLPDDELPARVSGRVEREAADAIFARYALEVQQHPESWQRWFRLALAYDGSRDRRRARWAMREAMRLERAAPPAIPPGASAR</sequence>
<evidence type="ECO:0000313" key="2">
    <source>
        <dbReference type="EMBL" id="UTT62052.1"/>
    </source>
</evidence>
<organism evidence="2 3">
    <name type="scientific">Microcella humidisoli</name>
    <dbReference type="NCBI Taxonomy" id="2963406"/>
    <lineage>
        <taxon>Bacteria</taxon>
        <taxon>Bacillati</taxon>
        <taxon>Actinomycetota</taxon>
        <taxon>Actinomycetes</taxon>
        <taxon>Micrococcales</taxon>
        <taxon>Microbacteriaceae</taxon>
        <taxon>Microcella</taxon>
    </lineage>
</organism>
<name>A0ABY5FUR8_9MICO</name>
<evidence type="ECO:0008006" key="4">
    <source>
        <dbReference type="Google" id="ProtNLM"/>
    </source>
</evidence>
<reference evidence="2" key="1">
    <citation type="submission" date="2022-07" db="EMBL/GenBank/DDBJ databases">
        <title>Taxonomic analysis of Microcella humidisoli nov. sp., isolated from riverside soil.</title>
        <authorList>
            <person name="Molina K.M."/>
            <person name="Kim S.B."/>
        </authorList>
    </citation>
    <scope>NUCLEOTIDE SEQUENCE</scope>
    <source>
        <strain evidence="2">MMS21-STM10</strain>
    </source>
</reference>